<evidence type="ECO:0000313" key="1">
    <source>
        <dbReference type="EMBL" id="GAG09172.1"/>
    </source>
</evidence>
<evidence type="ECO:0008006" key="2">
    <source>
        <dbReference type="Google" id="ProtNLM"/>
    </source>
</evidence>
<reference evidence="1" key="1">
    <citation type="journal article" date="2014" name="Front. Microbiol.">
        <title>High frequency of phylogenetically diverse reductive dehalogenase-homologous genes in deep subseafloor sedimentary metagenomes.</title>
        <authorList>
            <person name="Kawai M."/>
            <person name="Futagami T."/>
            <person name="Toyoda A."/>
            <person name="Takaki Y."/>
            <person name="Nishi S."/>
            <person name="Hori S."/>
            <person name="Arai W."/>
            <person name="Tsubouchi T."/>
            <person name="Morono Y."/>
            <person name="Uchiyama I."/>
            <person name="Ito T."/>
            <person name="Fujiyama A."/>
            <person name="Inagaki F."/>
            <person name="Takami H."/>
        </authorList>
    </citation>
    <scope>NUCLEOTIDE SEQUENCE</scope>
    <source>
        <strain evidence="1">Expedition CK06-06</strain>
    </source>
</reference>
<dbReference type="Pfam" id="PF13911">
    <property type="entry name" value="AhpC-TSA_2"/>
    <property type="match status" value="1"/>
</dbReference>
<dbReference type="InterPro" id="IPR032801">
    <property type="entry name" value="PXL2A/B/C"/>
</dbReference>
<dbReference type="EMBL" id="BARS01025872">
    <property type="protein sequence ID" value="GAG09172.1"/>
    <property type="molecule type" value="Genomic_DNA"/>
</dbReference>
<proteinExistence type="predicted"/>
<accession>X0VD33</accession>
<organism evidence="1">
    <name type="scientific">marine sediment metagenome</name>
    <dbReference type="NCBI Taxonomy" id="412755"/>
    <lineage>
        <taxon>unclassified sequences</taxon>
        <taxon>metagenomes</taxon>
        <taxon>ecological metagenomes</taxon>
    </lineage>
</organism>
<dbReference type="InterPro" id="IPR036249">
    <property type="entry name" value="Thioredoxin-like_sf"/>
</dbReference>
<dbReference type="SUPFAM" id="SSF52833">
    <property type="entry name" value="Thioredoxin-like"/>
    <property type="match status" value="1"/>
</dbReference>
<protein>
    <recommendedName>
        <fullName evidence="2">Redoxin domain-containing protein</fullName>
    </recommendedName>
</protein>
<dbReference type="AlphaFoldDB" id="X0VD33"/>
<name>X0VD33_9ZZZZ</name>
<dbReference type="Gene3D" id="3.40.30.10">
    <property type="entry name" value="Glutaredoxin"/>
    <property type="match status" value="1"/>
</dbReference>
<comment type="caution">
    <text evidence="1">The sequence shown here is derived from an EMBL/GenBank/DDBJ whole genome shotgun (WGS) entry which is preliminary data.</text>
</comment>
<sequence length="146" mass="16952">MDRAKRLREEYDRYIEEGATVVIIGQGDHERAAEYAVKYELPPIDILVDPHESAYESYGLLEGKPSQIVFDAPEAFQRRDYDAFKQLAKDRRDAGRPLVDNPWLLPGEFVIDQAGILRLTYRYNYCEDFPDNRVLIAAIREASWLI</sequence>
<gene>
    <name evidence="1" type="ORF">S01H1_40834</name>
</gene>